<feature type="domain" description="Clr5" evidence="2">
    <location>
        <begin position="1"/>
        <end position="54"/>
    </location>
</feature>
<dbReference type="HOGENOM" id="CLU_967005_0_0_1"/>
<dbReference type="EMBL" id="KL660700">
    <property type="protein sequence ID" value="KFA64103.1"/>
    <property type="molecule type" value="Genomic_DNA"/>
</dbReference>
<evidence type="ECO:0000259" key="2">
    <source>
        <dbReference type="Pfam" id="PF14420"/>
    </source>
</evidence>
<evidence type="ECO:0000313" key="4">
    <source>
        <dbReference type="Proteomes" id="UP000028524"/>
    </source>
</evidence>
<protein>
    <recommendedName>
        <fullName evidence="2">Clr5 domain-containing protein</fullName>
    </recommendedName>
</protein>
<dbReference type="Proteomes" id="UP000028524">
    <property type="component" value="Unassembled WGS sequence"/>
</dbReference>
<evidence type="ECO:0000256" key="1">
    <source>
        <dbReference type="SAM" id="MobiDB-lite"/>
    </source>
</evidence>
<keyword evidence="4" id="KW-1185">Reference proteome</keyword>
<gene>
    <name evidence="3" type="ORF">S40285_07985</name>
</gene>
<dbReference type="OrthoDB" id="4115389at2759"/>
<dbReference type="PANTHER" id="PTHR38788">
    <property type="entry name" value="CLR5 DOMAIN-CONTAINING PROTEIN"/>
    <property type="match status" value="1"/>
</dbReference>
<name>A0A084QJG8_STAC4</name>
<proteinExistence type="predicted"/>
<evidence type="ECO:0000313" key="3">
    <source>
        <dbReference type="EMBL" id="KFA64103.1"/>
    </source>
</evidence>
<dbReference type="AlphaFoldDB" id="A0A084QJG8"/>
<organism evidence="3 4">
    <name type="scientific">Stachybotrys chlorohalonatus (strain IBT 40285)</name>
    <dbReference type="NCBI Taxonomy" id="1283841"/>
    <lineage>
        <taxon>Eukaryota</taxon>
        <taxon>Fungi</taxon>
        <taxon>Dikarya</taxon>
        <taxon>Ascomycota</taxon>
        <taxon>Pezizomycotina</taxon>
        <taxon>Sordariomycetes</taxon>
        <taxon>Hypocreomycetidae</taxon>
        <taxon>Hypocreales</taxon>
        <taxon>Stachybotryaceae</taxon>
        <taxon>Stachybotrys</taxon>
    </lineage>
</organism>
<dbReference type="STRING" id="1283841.A0A084QJG8"/>
<dbReference type="InParanoid" id="A0A084QJG8"/>
<feature type="compositionally biased region" description="Basic and acidic residues" evidence="1">
    <location>
        <begin position="243"/>
        <end position="256"/>
    </location>
</feature>
<accession>A0A084QJG8</accession>
<dbReference type="InterPro" id="IPR025676">
    <property type="entry name" value="Clr5_dom"/>
</dbReference>
<sequence>MTKPWMEFRQEIERLYIQEGRTLQDVREIMQQRHGFEASVRSYRQHFGHWGIGKYNCKKRTQRHLATVDTILGPPRIRNPMLGPSSKMPRYNYPVPGFSEERHDYMSRRHSDDHYRVRKQELSPPLRNHRLSLSALVSPTANGDHYHPVALSRYHRPENPMSQDPWQSGHRPPAARSPHDTYMPSDSGTTRDVEQDYTTYAHPMYDTRASQLTTHYCDTKASSSSFGDISWTVPRSATMSFSERETASVYDGRYDGPDSDDCSDSSHSMSPPFQPALGLAVIPDVPSW</sequence>
<reference evidence="3 4" key="1">
    <citation type="journal article" date="2014" name="BMC Genomics">
        <title>Comparative genome sequencing reveals chemotype-specific gene clusters in the toxigenic black mold Stachybotrys.</title>
        <authorList>
            <person name="Semeiks J."/>
            <person name="Borek D."/>
            <person name="Otwinowski Z."/>
            <person name="Grishin N.V."/>
        </authorList>
    </citation>
    <scope>NUCLEOTIDE SEQUENCE [LARGE SCALE GENOMIC DNA]</scope>
    <source>
        <strain evidence="3 4">IBT 40285</strain>
    </source>
</reference>
<feature type="region of interest" description="Disordered" evidence="1">
    <location>
        <begin position="243"/>
        <end position="276"/>
    </location>
</feature>
<dbReference type="PANTHER" id="PTHR38788:SF3">
    <property type="entry name" value="CLR5 DOMAIN-CONTAINING PROTEIN"/>
    <property type="match status" value="1"/>
</dbReference>
<feature type="region of interest" description="Disordered" evidence="1">
    <location>
        <begin position="155"/>
        <end position="192"/>
    </location>
</feature>
<dbReference type="Pfam" id="PF14420">
    <property type="entry name" value="Clr5"/>
    <property type="match status" value="1"/>
</dbReference>